<keyword evidence="2" id="KW-1185">Reference proteome</keyword>
<evidence type="ECO:0000313" key="2">
    <source>
        <dbReference type="Proteomes" id="UP001165297"/>
    </source>
</evidence>
<organism evidence="1 2">
    <name type="scientific">Hymenobacter nitidus</name>
    <dbReference type="NCBI Taxonomy" id="2880929"/>
    <lineage>
        <taxon>Bacteria</taxon>
        <taxon>Pseudomonadati</taxon>
        <taxon>Bacteroidota</taxon>
        <taxon>Cytophagia</taxon>
        <taxon>Cytophagales</taxon>
        <taxon>Hymenobacteraceae</taxon>
        <taxon>Hymenobacter</taxon>
    </lineage>
</organism>
<reference evidence="1" key="1">
    <citation type="submission" date="2021-10" db="EMBL/GenBank/DDBJ databases">
        <authorList>
            <person name="Dean J.D."/>
            <person name="Kim M.K."/>
            <person name="Newey C.N."/>
            <person name="Stoker T.S."/>
            <person name="Thompson D.W."/>
            <person name="Grose J.H."/>
        </authorList>
    </citation>
    <scope>NUCLEOTIDE SEQUENCE</scope>
    <source>
        <strain evidence="1">BT635</strain>
    </source>
</reference>
<name>A0ABS8A9W9_9BACT</name>
<protein>
    <submittedName>
        <fullName evidence="1">Uncharacterized protein</fullName>
    </submittedName>
</protein>
<dbReference type="RefSeq" id="WP_226183787.1">
    <property type="nucleotide sequence ID" value="NZ_JAJADQ010000003.1"/>
</dbReference>
<evidence type="ECO:0000313" key="1">
    <source>
        <dbReference type="EMBL" id="MCB2377192.1"/>
    </source>
</evidence>
<proteinExistence type="predicted"/>
<sequence length="235" mass="26249">MLAFEKIFSNWFDDDKLSYADLEAGTRDHLERLRKGNDRDRFAGLIIATETRYEAYFGQRSQSATARSTGKGTSLTLAEAMEALTQWLVGEGQEAIYYKLKKEADRLRFFPRGNTEYHQASRAAWPGLLERLDTAFQDLGGSFEADVKTTYATHRQALLAGLATQSGQKKQQADASLGSAAERALLTLQLSHNARTLGLTFAEQPQEAASYFDKKYFRQHKASPEKVAAPKPSVN</sequence>
<dbReference type="Proteomes" id="UP001165297">
    <property type="component" value="Unassembled WGS sequence"/>
</dbReference>
<accession>A0ABS8A9W9</accession>
<dbReference type="EMBL" id="JAJADQ010000003">
    <property type="protein sequence ID" value="MCB2377192.1"/>
    <property type="molecule type" value="Genomic_DNA"/>
</dbReference>
<comment type="caution">
    <text evidence="1">The sequence shown here is derived from an EMBL/GenBank/DDBJ whole genome shotgun (WGS) entry which is preliminary data.</text>
</comment>
<gene>
    <name evidence="1" type="ORF">LGH70_06335</name>
</gene>